<evidence type="ECO:0000313" key="3">
    <source>
        <dbReference type="Proteomes" id="UP000316476"/>
    </source>
</evidence>
<accession>A0A5C6FM54</accession>
<comment type="caution">
    <text evidence="2">The sequence shown here is derived from an EMBL/GenBank/DDBJ whole genome shotgun (WGS) entry which is preliminary data.</text>
</comment>
<evidence type="ECO:0000259" key="1">
    <source>
        <dbReference type="Pfam" id="PF11845"/>
    </source>
</evidence>
<proteinExistence type="predicted"/>
<dbReference type="Proteomes" id="UP000316476">
    <property type="component" value="Unassembled WGS sequence"/>
</dbReference>
<protein>
    <recommendedName>
        <fullName evidence="1">Tll0287-like domain-containing protein</fullName>
    </recommendedName>
</protein>
<organism evidence="2 3">
    <name type="scientific">Crateriforma conspicua</name>
    <dbReference type="NCBI Taxonomy" id="2527996"/>
    <lineage>
        <taxon>Bacteria</taxon>
        <taxon>Pseudomonadati</taxon>
        <taxon>Planctomycetota</taxon>
        <taxon>Planctomycetia</taxon>
        <taxon>Planctomycetales</taxon>
        <taxon>Planctomycetaceae</taxon>
        <taxon>Crateriforma</taxon>
    </lineage>
</organism>
<dbReference type="RefSeq" id="WP_197137932.1">
    <property type="nucleotide sequence ID" value="NZ_SJPZ01000002.1"/>
</dbReference>
<dbReference type="AlphaFoldDB" id="A0A5C6FM54"/>
<dbReference type="Pfam" id="PF11845">
    <property type="entry name" value="Tll0287-like"/>
    <property type="match status" value="1"/>
</dbReference>
<dbReference type="EMBL" id="SJPZ01000002">
    <property type="protein sequence ID" value="TWU62212.1"/>
    <property type="molecule type" value="Genomic_DNA"/>
</dbReference>
<dbReference type="InterPro" id="IPR021796">
    <property type="entry name" value="Tll0287-like_dom"/>
</dbReference>
<dbReference type="Gene3D" id="3.30.450.290">
    <property type="match status" value="1"/>
</dbReference>
<name>A0A5C6FM54_9PLAN</name>
<feature type="domain" description="Tll0287-like" evidence="1">
    <location>
        <begin position="47"/>
        <end position="168"/>
    </location>
</feature>
<gene>
    <name evidence="2" type="ORF">V7x_39410</name>
</gene>
<evidence type="ECO:0000313" key="2">
    <source>
        <dbReference type="EMBL" id="TWU62212.1"/>
    </source>
</evidence>
<reference evidence="2 3" key="1">
    <citation type="submission" date="2019-02" db="EMBL/GenBank/DDBJ databases">
        <title>Deep-cultivation of Planctomycetes and their phenomic and genomic characterization uncovers novel biology.</title>
        <authorList>
            <person name="Wiegand S."/>
            <person name="Jogler M."/>
            <person name="Boedeker C."/>
            <person name="Pinto D."/>
            <person name="Vollmers J."/>
            <person name="Rivas-Marin E."/>
            <person name="Kohn T."/>
            <person name="Peeters S.H."/>
            <person name="Heuer A."/>
            <person name="Rast P."/>
            <person name="Oberbeckmann S."/>
            <person name="Bunk B."/>
            <person name="Jeske O."/>
            <person name="Meyerdierks A."/>
            <person name="Storesund J.E."/>
            <person name="Kallscheuer N."/>
            <person name="Luecker S."/>
            <person name="Lage O.M."/>
            <person name="Pohl T."/>
            <person name="Merkel B.J."/>
            <person name="Hornburger P."/>
            <person name="Mueller R.-W."/>
            <person name="Bruemmer F."/>
            <person name="Labrenz M."/>
            <person name="Spormann A.M."/>
            <person name="Op Den Camp H."/>
            <person name="Overmann J."/>
            <person name="Amann R."/>
            <person name="Jetten M.S.M."/>
            <person name="Mascher T."/>
            <person name="Medema M.H."/>
            <person name="Devos D.P."/>
            <person name="Kaster A.-K."/>
            <person name="Ovreas L."/>
            <person name="Rohde M."/>
            <person name="Galperin M.Y."/>
            <person name="Jogler C."/>
        </authorList>
    </citation>
    <scope>NUCLEOTIDE SEQUENCE [LARGE SCALE GENOMIC DNA]</scope>
    <source>
        <strain evidence="2 3">V7</strain>
    </source>
</reference>
<sequence length="184" mass="20082">MRNLLTQALLATVIGTAVTFGLPGVNGQETDQASKAEQKQEKTRPAIERAKKQAKMLDTLYKSAIVLITENYVDGSESLAAGDAFQALFKTMKDNGFHEVRLLDATGDPYDPDNEPKTDFEKKAVKALLDGKPIYEKIVKEGDKRFLLSATPIPVVMDKCVMCHGQYEGVEGPIGALGLKIPLE</sequence>